<dbReference type="GO" id="GO:0004803">
    <property type="term" value="F:transposase activity"/>
    <property type="evidence" value="ECO:0007669"/>
    <property type="project" value="InterPro"/>
</dbReference>
<dbReference type="InterPro" id="IPR002559">
    <property type="entry name" value="Transposase_11"/>
</dbReference>
<dbReference type="PANTHER" id="PTHR33258">
    <property type="entry name" value="TRANSPOSASE INSL FOR INSERTION SEQUENCE ELEMENT IS186A-RELATED"/>
    <property type="match status" value="1"/>
</dbReference>
<dbReference type="EMBL" id="SNRY01004463">
    <property type="protein sequence ID" value="KAA6317613.1"/>
    <property type="molecule type" value="Genomic_DNA"/>
</dbReference>
<accession>A0A5J4QAL7</accession>
<sequence>MSDQIIKLTAYTTSKKYPDRLRRVIFYVKNPNRTFVYLTNNMEITAEQVALLYKYRWQIELFYKWIKQHLKIKAFWGTTETALRIQIYTSITTYCLVAIVEHDLKLGRSTFEIIRVLSVSLLDKTPLKDILYKQETIDKKENHELQLSINF</sequence>
<dbReference type="GO" id="GO:0003677">
    <property type="term" value="F:DNA binding"/>
    <property type="evidence" value="ECO:0007669"/>
    <property type="project" value="InterPro"/>
</dbReference>
<comment type="caution">
    <text evidence="2">The sequence shown here is derived from an EMBL/GenBank/DDBJ whole genome shotgun (WGS) entry which is preliminary data.</text>
</comment>
<name>A0A5J4QAL7_9ZZZZ</name>
<dbReference type="InterPro" id="IPR012337">
    <property type="entry name" value="RNaseH-like_sf"/>
</dbReference>
<proteinExistence type="predicted"/>
<dbReference type="Pfam" id="PF01609">
    <property type="entry name" value="DDE_Tnp_1"/>
    <property type="match status" value="1"/>
</dbReference>
<protein>
    <recommendedName>
        <fullName evidence="1">Transposase IS4-like domain-containing protein</fullName>
    </recommendedName>
</protein>
<reference evidence="2" key="1">
    <citation type="submission" date="2019-03" db="EMBL/GenBank/DDBJ databases">
        <title>Single cell metagenomics reveals metabolic interactions within the superorganism composed of flagellate Streblomastix strix and complex community of Bacteroidetes bacteria on its surface.</title>
        <authorList>
            <person name="Treitli S.C."/>
            <person name="Kolisko M."/>
            <person name="Husnik F."/>
            <person name="Keeling P."/>
            <person name="Hampl V."/>
        </authorList>
    </citation>
    <scope>NUCLEOTIDE SEQUENCE</scope>
    <source>
        <strain evidence="2">STM</strain>
    </source>
</reference>
<feature type="domain" description="Transposase IS4-like" evidence="1">
    <location>
        <begin position="13"/>
        <end position="96"/>
    </location>
</feature>
<dbReference type="GO" id="GO:0006313">
    <property type="term" value="P:DNA transposition"/>
    <property type="evidence" value="ECO:0007669"/>
    <property type="project" value="InterPro"/>
</dbReference>
<evidence type="ECO:0000313" key="2">
    <source>
        <dbReference type="EMBL" id="KAA6317613.1"/>
    </source>
</evidence>
<gene>
    <name evidence="2" type="ORF">EZS27_032256</name>
</gene>
<evidence type="ECO:0000259" key="1">
    <source>
        <dbReference type="Pfam" id="PF01609"/>
    </source>
</evidence>
<organism evidence="2">
    <name type="scientific">termite gut metagenome</name>
    <dbReference type="NCBI Taxonomy" id="433724"/>
    <lineage>
        <taxon>unclassified sequences</taxon>
        <taxon>metagenomes</taxon>
        <taxon>organismal metagenomes</taxon>
    </lineage>
</organism>
<dbReference type="Gene3D" id="3.90.350.10">
    <property type="entry name" value="Transposase Inhibitor Protein From Tn5, Chain A, domain 1"/>
    <property type="match status" value="1"/>
</dbReference>
<dbReference type="SUPFAM" id="SSF53098">
    <property type="entry name" value="Ribonuclease H-like"/>
    <property type="match status" value="1"/>
</dbReference>
<dbReference type="PANTHER" id="PTHR33258:SF1">
    <property type="entry name" value="TRANSPOSASE INSL FOR INSERTION SEQUENCE ELEMENT IS186A-RELATED"/>
    <property type="match status" value="1"/>
</dbReference>
<dbReference type="AlphaFoldDB" id="A0A5J4QAL7"/>